<feature type="domain" description="MTTase N-terminal" evidence="15">
    <location>
        <begin position="64"/>
        <end position="181"/>
    </location>
</feature>
<keyword evidence="7 13" id="KW-0408">Iron</keyword>
<protein>
    <recommendedName>
        <fullName evidence="10 13">tRNA-2-methylthio-N(6)-dimethylallyladenosine synthase</fullName>
        <ecNumber evidence="9 13">2.8.4.3</ecNumber>
    </recommendedName>
    <alternativeName>
        <fullName evidence="12 13">(Dimethylallyl)adenosine tRNA methylthiotransferase MiaB</fullName>
    </alternativeName>
    <alternativeName>
        <fullName evidence="11 13">tRNA-i(6)A37 methylthiotransferase</fullName>
    </alternativeName>
</protein>
<evidence type="ECO:0000256" key="7">
    <source>
        <dbReference type="ARBA" id="ARBA00023004"/>
    </source>
</evidence>
<accession>W8VVE7</accession>
<evidence type="ECO:0000256" key="11">
    <source>
        <dbReference type="ARBA" id="ARBA00080698"/>
    </source>
</evidence>
<evidence type="ECO:0000256" key="13">
    <source>
        <dbReference type="HAMAP-Rule" id="MF_01864"/>
    </source>
</evidence>
<dbReference type="Gene3D" id="3.40.50.12160">
    <property type="entry name" value="Methylthiotransferase, N-terminal domain"/>
    <property type="match status" value="1"/>
</dbReference>
<feature type="binding site" evidence="13">
    <location>
        <position position="223"/>
    </location>
    <ligand>
        <name>[4Fe-4S] cluster</name>
        <dbReference type="ChEBI" id="CHEBI:49883"/>
        <label>2</label>
        <note>4Fe-4S-S-AdoMet</note>
    </ligand>
</feature>
<evidence type="ECO:0000256" key="6">
    <source>
        <dbReference type="ARBA" id="ARBA00022723"/>
    </source>
</evidence>
<gene>
    <name evidence="13" type="primary">miaB</name>
    <name evidence="17" type="ORF">NMS_1369</name>
</gene>
<dbReference type="HOGENOM" id="CLU_018697_2_1_10"/>
<dbReference type="PROSITE" id="PS51449">
    <property type="entry name" value="MTTASE_N"/>
    <property type="match status" value="1"/>
</dbReference>
<feature type="binding site" evidence="13">
    <location>
        <position position="226"/>
    </location>
    <ligand>
        <name>[4Fe-4S] cluster</name>
        <dbReference type="ChEBI" id="CHEBI:49883"/>
        <label>2</label>
        <note>4Fe-4S-S-AdoMet</note>
    </ligand>
</feature>
<dbReference type="Pfam" id="PF00919">
    <property type="entry name" value="UPF0004"/>
    <property type="match status" value="1"/>
</dbReference>
<dbReference type="PROSITE" id="PS50926">
    <property type="entry name" value="TRAM"/>
    <property type="match status" value="1"/>
</dbReference>
<dbReference type="SMART" id="SM00729">
    <property type="entry name" value="Elp3"/>
    <property type="match status" value="1"/>
</dbReference>
<dbReference type="InterPro" id="IPR002792">
    <property type="entry name" value="TRAM_dom"/>
</dbReference>
<proteinExistence type="inferred from homology"/>
<dbReference type="InterPro" id="IPR038135">
    <property type="entry name" value="Methylthiotransferase_N_sf"/>
</dbReference>
<dbReference type="FunFam" id="3.40.50.12160:FF:000003">
    <property type="entry name" value="CDK5 regulatory subunit-associated protein 1"/>
    <property type="match status" value="1"/>
</dbReference>
<dbReference type="InterPro" id="IPR007197">
    <property type="entry name" value="rSAM"/>
</dbReference>
<evidence type="ECO:0000313" key="17">
    <source>
        <dbReference type="EMBL" id="BAO55378.1"/>
    </source>
</evidence>
<dbReference type="PROSITE" id="PS01278">
    <property type="entry name" value="MTTASE_RADICAL"/>
    <property type="match status" value="1"/>
</dbReference>
<comment type="function">
    <text evidence="1 13">Catalyzes the methylthiolation of N6-(dimethylallyl)adenosine (i(6)A), leading to the formation of 2-methylthio-N6-(dimethylallyl)adenosine (ms(2)i(6)A) at position 37 in tRNAs that read codons beginning with uridine.</text>
</comment>
<dbReference type="HAMAP" id="MF_01864">
    <property type="entry name" value="tRNA_metthiotr_MiaB"/>
    <property type="match status" value="1"/>
</dbReference>
<dbReference type="InterPro" id="IPR058240">
    <property type="entry name" value="rSAM_sf"/>
</dbReference>
<dbReference type="EC" id="2.8.4.3" evidence="9 13"/>
<feature type="domain" description="TRAM" evidence="14">
    <location>
        <begin position="454"/>
        <end position="517"/>
    </location>
</feature>
<dbReference type="AlphaFoldDB" id="W8VVE7"/>
<keyword evidence="2 13" id="KW-0004">4Fe-4S</keyword>
<dbReference type="SFLD" id="SFLDG01061">
    <property type="entry name" value="methylthiotransferase"/>
    <property type="match status" value="1"/>
</dbReference>
<dbReference type="PANTHER" id="PTHR43020">
    <property type="entry name" value="CDK5 REGULATORY SUBUNIT-ASSOCIATED PROTEIN 1"/>
    <property type="match status" value="1"/>
</dbReference>
<dbReference type="Proteomes" id="UP000031760">
    <property type="component" value="Chromosome"/>
</dbReference>
<dbReference type="InterPro" id="IPR013848">
    <property type="entry name" value="Methylthiotransferase_N"/>
</dbReference>
<comment type="subunit">
    <text evidence="13">Monomer.</text>
</comment>
<evidence type="ECO:0000259" key="14">
    <source>
        <dbReference type="PROSITE" id="PS50926"/>
    </source>
</evidence>
<dbReference type="EMBL" id="AP014548">
    <property type="protein sequence ID" value="BAO55378.1"/>
    <property type="molecule type" value="Genomic_DNA"/>
</dbReference>
<feature type="binding site" evidence="13">
    <location>
        <position position="219"/>
    </location>
    <ligand>
        <name>[4Fe-4S] cluster</name>
        <dbReference type="ChEBI" id="CHEBI:49883"/>
        <label>2</label>
        <note>4Fe-4S-S-AdoMet</note>
    </ligand>
</feature>
<evidence type="ECO:0000256" key="10">
    <source>
        <dbReference type="ARBA" id="ARBA00068570"/>
    </source>
</evidence>
<comment type="subcellular location">
    <subcellularLocation>
        <location evidence="13">Cytoplasm</location>
    </subcellularLocation>
</comment>
<dbReference type="GO" id="GO:0051539">
    <property type="term" value="F:4 iron, 4 sulfur cluster binding"/>
    <property type="evidence" value="ECO:0007669"/>
    <property type="project" value="UniProtKB-UniRule"/>
</dbReference>
<comment type="catalytic activity">
    <reaction evidence="13">
        <text>N(6)-dimethylallyladenosine(37) in tRNA + (sulfur carrier)-SH + AH2 + 2 S-adenosyl-L-methionine = 2-methylsulfanyl-N(6)-dimethylallyladenosine(37) in tRNA + (sulfur carrier)-H + 5'-deoxyadenosine + L-methionine + A + S-adenosyl-L-homocysteine + 2 H(+)</text>
        <dbReference type="Rhea" id="RHEA:37067"/>
        <dbReference type="Rhea" id="RHEA-COMP:10375"/>
        <dbReference type="Rhea" id="RHEA-COMP:10376"/>
        <dbReference type="Rhea" id="RHEA-COMP:14737"/>
        <dbReference type="Rhea" id="RHEA-COMP:14739"/>
        <dbReference type="ChEBI" id="CHEBI:13193"/>
        <dbReference type="ChEBI" id="CHEBI:15378"/>
        <dbReference type="ChEBI" id="CHEBI:17319"/>
        <dbReference type="ChEBI" id="CHEBI:17499"/>
        <dbReference type="ChEBI" id="CHEBI:29917"/>
        <dbReference type="ChEBI" id="CHEBI:57844"/>
        <dbReference type="ChEBI" id="CHEBI:57856"/>
        <dbReference type="ChEBI" id="CHEBI:59789"/>
        <dbReference type="ChEBI" id="CHEBI:64428"/>
        <dbReference type="ChEBI" id="CHEBI:74415"/>
        <dbReference type="ChEBI" id="CHEBI:74417"/>
        <dbReference type="EC" id="2.8.4.3"/>
    </reaction>
</comment>
<feature type="domain" description="Radical SAM core" evidence="16">
    <location>
        <begin position="205"/>
        <end position="452"/>
    </location>
</feature>
<feature type="binding site" evidence="13">
    <location>
        <position position="144"/>
    </location>
    <ligand>
        <name>[4Fe-4S] cluster</name>
        <dbReference type="ChEBI" id="CHEBI:49883"/>
        <label>1</label>
    </ligand>
</feature>
<feature type="binding site" evidence="13">
    <location>
        <position position="73"/>
    </location>
    <ligand>
        <name>[4Fe-4S] cluster</name>
        <dbReference type="ChEBI" id="CHEBI:49883"/>
        <label>1</label>
    </ligand>
</feature>
<evidence type="ECO:0000313" key="18">
    <source>
        <dbReference type="Proteomes" id="UP000031760"/>
    </source>
</evidence>
<dbReference type="GO" id="GO:0005829">
    <property type="term" value="C:cytosol"/>
    <property type="evidence" value="ECO:0007669"/>
    <property type="project" value="TreeGrafter"/>
</dbReference>
<dbReference type="PANTHER" id="PTHR43020:SF2">
    <property type="entry name" value="MITOCHONDRIAL TRNA METHYLTHIOTRANSFERASE CDK5RAP1"/>
    <property type="match status" value="1"/>
</dbReference>
<evidence type="ECO:0000256" key="5">
    <source>
        <dbReference type="ARBA" id="ARBA00022691"/>
    </source>
</evidence>
<comment type="cofactor">
    <cofactor evidence="13">
        <name>[4Fe-4S] cluster</name>
        <dbReference type="ChEBI" id="CHEBI:49883"/>
    </cofactor>
    <text evidence="13">Binds 2 [4Fe-4S] clusters. One cluster is coordinated with 3 cysteines and an exchangeable S-adenosyl-L-methionine.</text>
</comment>
<keyword evidence="8 13" id="KW-0411">Iron-sulfur</keyword>
<dbReference type="FunFam" id="3.80.30.20:FF:000001">
    <property type="entry name" value="tRNA-2-methylthio-N(6)-dimethylallyladenosine synthase 2"/>
    <property type="match status" value="1"/>
</dbReference>
<dbReference type="InterPro" id="IPR006638">
    <property type="entry name" value="Elp3/MiaA/NifB-like_rSAM"/>
</dbReference>
<evidence type="ECO:0000256" key="3">
    <source>
        <dbReference type="ARBA" id="ARBA00022490"/>
    </source>
</evidence>
<evidence type="ECO:0000259" key="15">
    <source>
        <dbReference type="PROSITE" id="PS51449"/>
    </source>
</evidence>
<dbReference type="CDD" id="cd01335">
    <property type="entry name" value="Radical_SAM"/>
    <property type="match status" value="1"/>
</dbReference>
<keyword evidence="3 13" id="KW-0963">Cytoplasm</keyword>
<comment type="similarity">
    <text evidence="13">Belongs to the methylthiotransferase family. MiaB subfamily.</text>
</comment>
<evidence type="ECO:0000256" key="4">
    <source>
        <dbReference type="ARBA" id="ARBA00022679"/>
    </source>
</evidence>
<name>W8VVE7_9FLAO</name>
<reference evidence="17 18" key="1">
    <citation type="journal article" date="2014" name="Proc. Natl. Acad. Sci. U.S.A.">
        <title>Functional characterization of flavobacteria rhodopsins reveals a unique class of light-driven chloride pump in bacteria.</title>
        <authorList>
            <person name="Yoshizawa S."/>
            <person name="Kumagai Y."/>
            <person name="Kim H."/>
            <person name="Ogura Y."/>
            <person name="Hayashi T."/>
            <person name="Iwasaki W."/>
            <person name="DeLong E.F."/>
            <person name="Kogure K."/>
        </authorList>
    </citation>
    <scope>NUCLEOTIDE SEQUENCE [LARGE SCALE GENOMIC DNA]</scope>
    <source>
        <strain evidence="17 18">S1-08</strain>
    </source>
</reference>
<dbReference type="NCBIfam" id="TIGR01574">
    <property type="entry name" value="miaB-methiolase"/>
    <property type="match status" value="1"/>
</dbReference>
<evidence type="ECO:0000256" key="8">
    <source>
        <dbReference type="ARBA" id="ARBA00023014"/>
    </source>
</evidence>
<evidence type="ECO:0000256" key="1">
    <source>
        <dbReference type="ARBA" id="ARBA00003234"/>
    </source>
</evidence>
<dbReference type="Pfam" id="PF01938">
    <property type="entry name" value="TRAM"/>
    <property type="match status" value="1"/>
</dbReference>
<dbReference type="Gene3D" id="3.80.30.20">
    <property type="entry name" value="tm_1862 like domain"/>
    <property type="match status" value="1"/>
</dbReference>
<evidence type="ECO:0000256" key="12">
    <source>
        <dbReference type="ARBA" id="ARBA00081141"/>
    </source>
</evidence>
<evidence type="ECO:0000259" key="16">
    <source>
        <dbReference type="PROSITE" id="PS51918"/>
    </source>
</evidence>
<keyword evidence="4 13" id="KW-0808">Transferase</keyword>
<dbReference type="PROSITE" id="PS51918">
    <property type="entry name" value="RADICAL_SAM"/>
    <property type="match status" value="1"/>
</dbReference>
<organism evidence="17 18">
    <name type="scientific">Nonlabens marinus S1-08</name>
    <dbReference type="NCBI Taxonomy" id="1454201"/>
    <lineage>
        <taxon>Bacteria</taxon>
        <taxon>Pseudomonadati</taxon>
        <taxon>Bacteroidota</taxon>
        <taxon>Flavobacteriia</taxon>
        <taxon>Flavobacteriales</taxon>
        <taxon>Flavobacteriaceae</taxon>
        <taxon>Nonlabens</taxon>
    </lineage>
</organism>
<dbReference type="InterPro" id="IPR020612">
    <property type="entry name" value="Methylthiotransferase_CS"/>
</dbReference>
<evidence type="ECO:0000256" key="2">
    <source>
        <dbReference type="ARBA" id="ARBA00022485"/>
    </source>
</evidence>
<dbReference type="Pfam" id="PF04055">
    <property type="entry name" value="Radical_SAM"/>
    <property type="match status" value="1"/>
</dbReference>
<dbReference type="NCBIfam" id="TIGR00089">
    <property type="entry name" value="MiaB/RimO family radical SAM methylthiotransferase"/>
    <property type="match status" value="1"/>
</dbReference>
<sequence length="529" mass="59352">MVVRFRESEKPTPTSTRNLLPLCHINGKKTIFAARIQIVKMEKIIDENIQGTAMKVAPMEQNKRKLFIESYGCQMNFADSEVVASILATQGFNTTQNLEEADLVLVNTCSIRDKAEQTVRKRLEKYNAVKASHNPNMKVGVLGCMAERLKSKFLEEEKIVDMVVGPDAYKDLPNLIAEIDEGRDAVNVLLSRDETYGDVAPVRLQSNGVSAFVSITRGCDNMCTFCVVPFTRGRERSRDPYSILEEINDLASKGFKEVTLLGQNVDSYLWYGGGLKKDFKKASKMAKATAVDFAQLLHKVANAQPGMRVRFSTSNPQDISDDVLHAMAAHRNICDYIHLPVQSGSDRILKEMNRLHTRQEYMDLIDRVKAIIPGVAISQDMITGFPTETEEDHEDTLSLMRYVGYDFGFMFAYSERPGTLAARKMEDDVPAEIKQRRLVEIINLQQEHSAMRTAANLNNIVEVLIEKESKKSTDQWAGKTSHMLTTVFPKGDYKVGDMVMVRVDDCTGATLIGEAIGYSDMEGPVRYKA</sequence>
<evidence type="ECO:0000256" key="9">
    <source>
        <dbReference type="ARBA" id="ARBA00033765"/>
    </source>
</evidence>
<dbReference type="SFLD" id="SFLDF00413">
    <property type="entry name" value="CDK5RAP1"/>
    <property type="match status" value="1"/>
</dbReference>
<dbReference type="STRING" id="1454201.NMS_1369"/>
<dbReference type="SUPFAM" id="SSF102114">
    <property type="entry name" value="Radical SAM enzymes"/>
    <property type="match status" value="1"/>
</dbReference>
<dbReference type="InterPro" id="IPR005839">
    <property type="entry name" value="Methylthiotransferase"/>
</dbReference>
<keyword evidence="13" id="KW-0819">tRNA processing</keyword>
<dbReference type="SFLD" id="SFLDG01082">
    <property type="entry name" value="B12-binding_domain_containing"/>
    <property type="match status" value="1"/>
</dbReference>
<dbReference type="InterPro" id="IPR006463">
    <property type="entry name" value="MiaB_methiolase"/>
</dbReference>
<dbReference type="GO" id="GO:0035597">
    <property type="term" value="F:tRNA-2-methylthio-N(6)-dimethylallyladenosine(37) synthase activity"/>
    <property type="evidence" value="ECO:0007669"/>
    <property type="project" value="UniProtKB-EC"/>
</dbReference>
<dbReference type="SFLD" id="SFLDF00273">
    <property type="entry name" value="(dimethylallyl)adenosine_tRNA"/>
    <property type="match status" value="1"/>
</dbReference>
<dbReference type="SFLD" id="SFLDS00029">
    <property type="entry name" value="Radical_SAM"/>
    <property type="match status" value="1"/>
</dbReference>
<dbReference type="InterPro" id="IPR023404">
    <property type="entry name" value="rSAM_horseshoe"/>
</dbReference>
<keyword evidence="18" id="KW-1185">Reference proteome</keyword>
<dbReference type="GO" id="GO:0046872">
    <property type="term" value="F:metal ion binding"/>
    <property type="evidence" value="ECO:0007669"/>
    <property type="project" value="UniProtKB-KW"/>
</dbReference>
<dbReference type="KEGG" id="nmf:NMS_1369"/>
<keyword evidence="5 13" id="KW-0949">S-adenosyl-L-methionine</keyword>
<keyword evidence="6 13" id="KW-0479">Metal-binding</keyword>
<feature type="binding site" evidence="13">
    <location>
        <position position="109"/>
    </location>
    <ligand>
        <name>[4Fe-4S] cluster</name>
        <dbReference type="ChEBI" id="CHEBI:49883"/>
        <label>1</label>
    </ligand>
</feature>